<comment type="caution">
    <text evidence="1">The sequence shown here is derived from an EMBL/GenBank/DDBJ whole genome shotgun (WGS) entry which is preliminary data.</text>
</comment>
<sequence>MPLDLPYEILECILDYLHDDPETLRICSLVHRSWLPATRYHLLNPTIISQCCDHWTSEIENVTELLDLVSSPHCTILPAIEDVILFFAPSKGSSLLKEAIGILSEASSLKKVVFMNCGAAPIAWIAQETPNIQELVYEAGSEDSLAKQDAIPFLTSFTQLRSLSFYASRVTYTVPIPAGPVGNPFAFTLLRTLRLSIDHSDEFLGWLLEYHSYIALETLALDIYSGNHEGWEGVDNLNRFLKAQSKSLTHLSLGISYTDTNRVMDLTEKGAFPRSFILAH</sequence>
<organism evidence="1 2">
    <name type="scientific">Candolleomyces aberdarensis</name>
    <dbReference type="NCBI Taxonomy" id="2316362"/>
    <lineage>
        <taxon>Eukaryota</taxon>
        <taxon>Fungi</taxon>
        <taxon>Dikarya</taxon>
        <taxon>Basidiomycota</taxon>
        <taxon>Agaricomycotina</taxon>
        <taxon>Agaricomycetes</taxon>
        <taxon>Agaricomycetidae</taxon>
        <taxon>Agaricales</taxon>
        <taxon>Agaricineae</taxon>
        <taxon>Psathyrellaceae</taxon>
        <taxon>Candolleomyces</taxon>
    </lineage>
</organism>
<dbReference type="Gene3D" id="1.20.1280.50">
    <property type="match status" value="1"/>
</dbReference>
<keyword evidence="2" id="KW-1185">Reference proteome</keyword>
<protein>
    <recommendedName>
        <fullName evidence="3">F-box domain-containing protein</fullName>
    </recommendedName>
</protein>
<dbReference type="AlphaFoldDB" id="A0A4Q2DZY7"/>
<evidence type="ECO:0000313" key="2">
    <source>
        <dbReference type="Proteomes" id="UP000290288"/>
    </source>
</evidence>
<evidence type="ECO:0000313" key="1">
    <source>
        <dbReference type="EMBL" id="RXW24954.1"/>
    </source>
</evidence>
<evidence type="ECO:0008006" key="3">
    <source>
        <dbReference type="Google" id="ProtNLM"/>
    </source>
</evidence>
<accession>A0A4Q2DZY7</accession>
<dbReference type="CDD" id="cd09917">
    <property type="entry name" value="F-box_SF"/>
    <property type="match status" value="1"/>
</dbReference>
<dbReference type="Proteomes" id="UP000290288">
    <property type="component" value="Unassembled WGS sequence"/>
</dbReference>
<name>A0A4Q2DZY7_9AGAR</name>
<dbReference type="InterPro" id="IPR036047">
    <property type="entry name" value="F-box-like_dom_sf"/>
</dbReference>
<dbReference type="SUPFAM" id="SSF81383">
    <property type="entry name" value="F-box domain"/>
    <property type="match status" value="1"/>
</dbReference>
<proteinExistence type="predicted"/>
<dbReference type="EMBL" id="SDEE01000011">
    <property type="protein sequence ID" value="RXW24954.1"/>
    <property type="molecule type" value="Genomic_DNA"/>
</dbReference>
<reference evidence="1 2" key="1">
    <citation type="submission" date="2019-01" db="EMBL/GenBank/DDBJ databases">
        <title>Draft genome sequence of Psathyrella aberdarensis IHI B618.</title>
        <authorList>
            <person name="Buettner E."/>
            <person name="Kellner H."/>
        </authorList>
    </citation>
    <scope>NUCLEOTIDE SEQUENCE [LARGE SCALE GENOMIC DNA]</scope>
    <source>
        <strain evidence="1 2">IHI B618</strain>
    </source>
</reference>
<dbReference type="OrthoDB" id="2977329at2759"/>
<gene>
    <name evidence="1" type="ORF">EST38_g920</name>
</gene>